<feature type="signal peptide" evidence="3">
    <location>
        <begin position="1"/>
        <end position="20"/>
    </location>
</feature>
<keyword evidence="2" id="KW-0472">Membrane</keyword>
<name>A0A5C6GJS6_METRR</name>
<evidence type="ECO:0000313" key="5">
    <source>
        <dbReference type="Proteomes" id="UP000317257"/>
    </source>
</evidence>
<feature type="region of interest" description="Disordered" evidence="1">
    <location>
        <begin position="465"/>
        <end position="504"/>
    </location>
</feature>
<evidence type="ECO:0000256" key="3">
    <source>
        <dbReference type="SAM" id="SignalP"/>
    </source>
</evidence>
<comment type="caution">
    <text evidence="4">The sequence shown here is derived from an EMBL/GenBank/DDBJ whole genome shotgun (WGS) entry which is preliminary data.</text>
</comment>
<dbReference type="PANTHER" id="PTHR40623">
    <property type="entry name" value="INTEGRAL MEMBRANE PROTEIN"/>
    <property type="match status" value="1"/>
</dbReference>
<evidence type="ECO:0000256" key="1">
    <source>
        <dbReference type="SAM" id="MobiDB-lite"/>
    </source>
</evidence>
<evidence type="ECO:0000313" key="4">
    <source>
        <dbReference type="EMBL" id="TWU77078.1"/>
    </source>
</evidence>
<gene>
    <name evidence="4" type="ORF">ED733_008062</name>
</gene>
<protein>
    <submittedName>
        <fullName evidence="4">Uncharacterized protein</fullName>
    </submittedName>
</protein>
<dbReference type="AlphaFoldDB" id="A0A5C6GJS6"/>
<organism evidence="4 5">
    <name type="scientific">Metarhizium rileyi (strain RCEF 4871)</name>
    <name type="common">Nomuraea rileyi</name>
    <dbReference type="NCBI Taxonomy" id="1649241"/>
    <lineage>
        <taxon>Eukaryota</taxon>
        <taxon>Fungi</taxon>
        <taxon>Dikarya</taxon>
        <taxon>Ascomycota</taxon>
        <taxon>Pezizomycotina</taxon>
        <taxon>Sordariomycetes</taxon>
        <taxon>Hypocreomycetidae</taxon>
        <taxon>Hypocreales</taxon>
        <taxon>Clavicipitaceae</taxon>
        <taxon>Metarhizium</taxon>
    </lineage>
</organism>
<feature type="transmembrane region" description="Helical" evidence="2">
    <location>
        <begin position="220"/>
        <end position="245"/>
    </location>
</feature>
<feature type="region of interest" description="Disordered" evidence="1">
    <location>
        <begin position="372"/>
        <end position="405"/>
    </location>
</feature>
<keyword evidence="2" id="KW-0812">Transmembrane</keyword>
<accession>A0A5C6GJS6</accession>
<dbReference type="PANTHER" id="PTHR40623:SF2">
    <property type="entry name" value="INTEGRAL MEMBRANE PROTEIN"/>
    <property type="match status" value="1"/>
</dbReference>
<keyword evidence="2" id="KW-1133">Transmembrane helix</keyword>
<feature type="chain" id="PRO_5022830506" evidence="3">
    <location>
        <begin position="21"/>
        <end position="504"/>
    </location>
</feature>
<feature type="compositionally biased region" description="Basic and acidic residues" evidence="1">
    <location>
        <begin position="482"/>
        <end position="491"/>
    </location>
</feature>
<evidence type="ECO:0000256" key="2">
    <source>
        <dbReference type="SAM" id="Phobius"/>
    </source>
</evidence>
<keyword evidence="3" id="KW-0732">Signal</keyword>
<dbReference type="Proteomes" id="UP000317257">
    <property type="component" value="Unassembled WGS sequence"/>
</dbReference>
<proteinExistence type="predicted"/>
<reference evidence="5" key="1">
    <citation type="submission" date="2018-12" db="EMBL/GenBank/DDBJ databases">
        <title>The complete genome of Metarhizium rileyi, a key fungal pathogen of Lepidoptera.</title>
        <authorList>
            <person name="Binneck E."/>
            <person name="Lastra C.C.L."/>
            <person name="Sosa-Gomez D.R."/>
        </authorList>
    </citation>
    <scope>NUCLEOTIDE SEQUENCE [LARGE SCALE GENOMIC DNA]</scope>
    <source>
        <strain evidence="5">Cep018-CH2</strain>
    </source>
</reference>
<dbReference type="EMBL" id="SBHS01000004">
    <property type="protein sequence ID" value="TWU77078.1"/>
    <property type="molecule type" value="Genomic_DNA"/>
</dbReference>
<sequence>MVKPARSAVIPLLLVSRVAAFSCQSISYTTCADRIVHWYDPDDGQICDPHDCGGGRAPPRKDVPGCAMYTGTETLKTEPSYLPCWTPSNAAAISTKGSVESSVEDWLLLWSPVDHHLCRFLDNSLLRNALQHRCYSINDSAGYHVDNDGSEWRLDHLPSVFRHRALDPVRFDLGRLGECLFLRTPAECGLKSPLLSPTPEPEPMREGGSKMASFFVKWQLWQQMTFVLACCIAIVFLIGIVKLWFNNREVRKYEVIDEEQRARVTEMKHCGIHNLSYSNVPFGVRAIERGVEVEGIWIAGARPAEGSQVASSATLEGDESTRTHIGREIVYFNLEDGQYKVGESSSSAFTRSPAPSHTPNAYHVAEHSDAATARDNGRHVPATPDETAYRAPGSDRISLQDSDRNFTLSPQQMARHRPRSRAVSLDSSVTSTLQDTRQAYGSAQVYVNRTHRRLNPGFEVLPAGTFGAPSECPAARTARGSGPERHSEEVLTRPTPAKLRKQRR</sequence>